<keyword evidence="4" id="KW-0436">Ligase</keyword>
<dbReference type="Proteomes" id="UP000585327">
    <property type="component" value="Unassembled WGS sequence"/>
</dbReference>
<dbReference type="SUPFAM" id="SSF53623">
    <property type="entry name" value="MurD-like peptide ligases, catalytic domain"/>
    <property type="match status" value="1"/>
</dbReference>
<evidence type="ECO:0000259" key="3">
    <source>
        <dbReference type="Pfam" id="PF08245"/>
    </source>
</evidence>
<sequence>MRIHILGICGTFMGGIAQILKDSGHNVSGSDIQFYPPMSDQLNSSHIDLVHGYKVKDLPKADLYIIGNALSRGNESVEHILENNLPFKSGPDILGEMLTKKNVISISGTHGKTTTSYMLCHIFLKQDIDIGYLVGGVSSSTGKSACLGSDDVFIVEADEYDSAFFDKRSKFIHYKTNTLIINNIEFDHADIFRDLDDIKKQFHHLIKTIPGSGNIIFYGDDKNSYDVVSQGAWSKIISINKGNYHLDFKNRSLTIDEKKYSLKDLPLIGEHNLKNYCSAILAANVNGIPIENSIESLLDFEGVKRRLEDKGSYGGVSIYDDFAHHPTAIRMTADALSSKHSESKILGIIELGSNTMSGGFHGDELFNAPSSLTNTIWIDHKNILGEGVDEQLVFHSIESSLIFIKDNICDYDIILIMTNKDSSLIYKPIIKHLEKI</sequence>
<dbReference type="EC" id="6.3.2.45" evidence="1"/>
<dbReference type="SUPFAM" id="SSF51984">
    <property type="entry name" value="MurCD N-terminal domain"/>
    <property type="match status" value="1"/>
</dbReference>
<dbReference type="InterPro" id="IPR036615">
    <property type="entry name" value="Mur_ligase_C_dom_sf"/>
</dbReference>
<reference evidence="4 5" key="1">
    <citation type="submission" date="2020-06" db="EMBL/GenBank/DDBJ databases">
        <title>Dysbiosis in marine aquaculture revealed through microbiome analysis: reverse ecology for environmental sustainability.</title>
        <authorList>
            <person name="Haro-Moreno J.M."/>
            <person name="Coutinho F.H."/>
            <person name="Zaragoza-Solas A."/>
            <person name="Picazo A."/>
            <person name="Almagro-Moreno S."/>
            <person name="Lopez-Perez M."/>
        </authorList>
    </citation>
    <scope>NUCLEOTIDE SEQUENCE [LARGE SCALE GENOMIC DNA]</scope>
    <source>
        <strain evidence="4">MCMED-G42</strain>
    </source>
</reference>
<dbReference type="SUPFAM" id="SSF53244">
    <property type="entry name" value="MurD-like peptide ligases, peptide-binding domain"/>
    <property type="match status" value="1"/>
</dbReference>
<dbReference type="GO" id="GO:0009252">
    <property type="term" value="P:peptidoglycan biosynthetic process"/>
    <property type="evidence" value="ECO:0007669"/>
    <property type="project" value="UniProtKB-UniRule"/>
</dbReference>
<dbReference type="InterPro" id="IPR000713">
    <property type="entry name" value="Mur_ligase_N"/>
</dbReference>
<gene>
    <name evidence="4" type="primary">mpl</name>
    <name evidence="4" type="ORF">H2021_03105</name>
</gene>
<evidence type="ECO:0000313" key="5">
    <source>
        <dbReference type="Proteomes" id="UP000585327"/>
    </source>
</evidence>
<dbReference type="EMBL" id="JACETM010000028">
    <property type="protein sequence ID" value="MBA4724187.1"/>
    <property type="molecule type" value="Genomic_DNA"/>
</dbReference>
<dbReference type="Gene3D" id="3.40.50.720">
    <property type="entry name" value="NAD(P)-binding Rossmann-like Domain"/>
    <property type="match status" value="1"/>
</dbReference>
<dbReference type="GO" id="GO:0071555">
    <property type="term" value="P:cell wall organization"/>
    <property type="evidence" value="ECO:0007669"/>
    <property type="project" value="InterPro"/>
</dbReference>
<comment type="caution">
    <text evidence="4">The sequence shown here is derived from an EMBL/GenBank/DDBJ whole genome shotgun (WGS) entry which is preliminary data.</text>
</comment>
<protein>
    <recommendedName>
        <fullName evidence="1">UDP-N-acetylmuramate:L-alanyl-gamma-D-glutamyl-meso-diaminopimelate ligase</fullName>
        <ecNumber evidence="1">6.3.2.45</ecNumber>
    </recommendedName>
</protein>
<dbReference type="Gene3D" id="3.90.190.20">
    <property type="entry name" value="Mur ligase, C-terminal domain"/>
    <property type="match status" value="1"/>
</dbReference>
<proteinExistence type="predicted"/>
<evidence type="ECO:0000259" key="2">
    <source>
        <dbReference type="Pfam" id="PF01225"/>
    </source>
</evidence>
<feature type="domain" description="Mur ligase N-terminal catalytic" evidence="2">
    <location>
        <begin position="2"/>
        <end position="99"/>
    </location>
</feature>
<dbReference type="Pfam" id="PF08245">
    <property type="entry name" value="Mur_ligase_M"/>
    <property type="match status" value="1"/>
</dbReference>
<organism evidence="4 5">
    <name type="scientific">SAR86 cluster bacterium</name>
    <dbReference type="NCBI Taxonomy" id="2030880"/>
    <lineage>
        <taxon>Bacteria</taxon>
        <taxon>Pseudomonadati</taxon>
        <taxon>Pseudomonadota</taxon>
        <taxon>Gammaproteobacteria</taxon>
        <taxon>SAR86 cluster</taxon>
    </lineage>
</organism>
<dbReference type="GO" id="GO:0106418">
    <property type="term" value="F:UDP-N-acetylmuramate-L-alanyl-gamma-D-glutamyl-meso-2,6-diaminoheptanedioate ligase activity"/>
    <property type="evidence" value="ECO:0007669"/>
    <property type="project" value="UniProtKB-EC"/>
</dbReference>
<dbReference type="PANTHER" id="PTHR43445:SF5">
    <property type="entry name" value="UDP-N-ACETYLMURAMATE--L-ALANYL-GAMMA-D-GLUTAMYL-MESO-2,6-DIAMINOHEPTANDIOATE LIGASE"/>
    <property type="match status" value="1"/>
</dbReference>
<dbReference type="InterPro" id="IPR013221">
    <property type="entry name" value="Mur_ligase_cen"/>
</dbReference>
<dbReference type="GO" id="GO:0005524">
    <property type="term" value="F:ATP binding"/>
    <property type="evidence" value="ECO:0007669"/>
    <property type="project" value="InterPro"/>
</dbReference>
<evidence type="ECO:0000256" key="1">
    <source>
        <dbReference type="NCBIfam" id="TIGR01081"/>
    </source>
</evidence>
<dbReference type="NCBIfam" id="TIGR01081">
    <property type="entry name" value="mpl"/>
    <property type="match status" value="1"/>
</dbReference>
<dbReference type="PANTHER" id="PTHR43445">
    <property type="entry name" value="UDP-N-ACETYLMURAMATE--L-ALANINE LIGASE-RELATED"/>
    <property type="match status" value="1"/>
</dbReference>
<dbReference type="Pfam" id="PF01225">
    <property type="entry name" value="Mur_ligase"/>
    <property type="match status" value="1"/>
</dbReference>
<dbReference type="InterPro" id="IPR050061">
    <property type="entry name" value="MurCDEF_pg_biosynth"/>
</dbReference>
<dbReference type="AlphaFoldDB" id="A0A838YH04"/>
<dbReference type="Gene3D" id="3.40.1190.10">
    <property type="entry name" value="Mur-like, catalytic domain"/>
    <property type="match status" value="1"/>
</dbReference>
<dbReference type="InterPro" id="IPR036565">
    <property type="entry name" value="Mur-like_cat_sf"/>
</dbReference>
<evidence type="ECO:0000313" key="4">
    <source>
        <dbReference type="EMBL" id="MBA4724187.1"/>
    </source>
</evidence>
<feature type="domain" description="Mur ligase central" evidence="3">
    <location>
        <begin position="106"/>
        <end position="283"/>
    </location>
</feature>
<accession>A0A838YH04</accession>
<name>A0A838YH04_9GAMM</name>
<dbReference type="InterPro" id="IPR005757">
    <property type="entry name" value="Mpl"/>
</dbReference>